<evidence type="ECO:0000313" key="2">
    <source>
        <dbReference type="EMBL" id="CAH2222779.1"/>
    </source>
</evidence>
<gene>
    <name evidence="2" type="ORF">PECUL_23A000778</name>
</gene>
<proteinExistence type="predicted"/>
<reference evidence="2" key="1">
    <citation type="submission" date="2022-03" db="EMBL/GenBank/DDBJ databases">
        <authorList>
            <person name="Alioto T."/>
            <person name="Alioto T."/>
            <person name="Gomez Garrido J."/>
        </authorList>
    </citation>
    <scope>NUCLEOTIDE SEQUENCE</scope>
</reference>
<sequence length="63" mass="6854">SLTSATTTPSSRTPIADTNTPTDLPYTMEESRQKDSILNNSSGATSHSPKLENHQLPFPKRPT</sequence>
<feature type="region of interest" description="Disordered" evidence="1">
    <location>
        <begin position="1"/>
        <end position="63"/>
    </location>
</feature>
<dbReference type="EMBL" id="OW240912">
    <property type="protein sequence ID" value="CAH2222779.1"/>
    <property type="molecule type" value="Genomic_DNA"/>
</dbReference>
<keyword evidence="3" id="KW-1185">Reference proteome</keyword>
<evidence type="ECO:0000256" key="1">
    <source>
        <dbReference type="SAM" id="MobiDB-lite"/>
    </source>
</evidence>
<organism evidence="2 3">
    <name type="scientific">Pelobates cultripes</name>
    <name type="common">Western spadefoot toad</name>
    <dbReference type="NCBI Taxonomy" id="61616"/>
    <lineage>
        <taxon>Eukaryota</taxon>
        <taxon>Metazoa</taxon>
        <taxon>Chordata</taxon>
        <taxon>Craniata</taxon>
        <taxon>Vertebrata</taxon>
        <taxon>Euteleostomi</taxon>
        <taxon>Amphibia</taxon>
        <taxon>Batrachia</taxon>
        <taxon>Anura</taxon>
        <taxon>Pelobatoidea</taxon>
        <taxon>Pelobatidae</taxon>
        <taxon>Pelobates</taxon>
    </lineage>
</organism>
<feature type="compositionally biased region" description="Polar residues" evidence="1">
    <location>
        <begin position="36"/>
        <end position="48"/>
    </location>
</feature>
<dbReference type="AlphaFoldDB" id="A0AAD1R5X9"/>
<feature type="compositionally biased region" description="Low complexity" evidence="1">
    <location>
        <begin position="1"/>
        <end position="13"/>
    </location>
</feature>
<accession>A0AAD1R5X9</accession>
<protein>
    <submittedName>
        <fullName evidence="2">Uncharacterized protein</fullName>
    </submittedName>
</protein>
<feature type="non-terminal residue" evidence="2">
    <location>
        <position position="1"/>
    </location>
</feature>
<dbReference type="Proteomes" id="UP001295444">
    <property type="component" value="Chromosome 01"/>
</dbReference>
<evidence type="ECO:0000313" key="3">
    <source>
        <dbReference type="Proteomes" id="UP001295444"/>
    </source>
</evidence>
<name>A0AAD1R5X9_PELCU</name>